<dbReference type="PATRIC" id="fig|1122219.3.peg.219"/>
<comment type="caution">
    <text evidence="4">The sequence shown here is derived from an EMBL/GenBank/DDBJ whole genome shotgun (WGS) entry which is preliminary data.</text>
</comment>
<evidence type="ECO:0000256" key="3">
    <source>
        <dbReference type="SAM" id="Phobius"/>
    </source>
</evidence>
<feature type="transmembrane region" description="Helical" evidence="3">
    <location>
        <begin position="101"/>
        <end position="122"/>
    </location>
</feature>
<evidence type="ECO:0000313" key="4">
    <source>
        <dbReference type="EMBL" id="KMO87728.1"/>
    </source>
</evidence>
<dbReference type="PANTHER" id="PTHR36838">
    <property type="entry name" value="AUXIN EFFLUX CARRIER FAMILY PROTEIN"/>
    <property type="match status" value="1"/>
</dbReference>
<dbReference type="OrthoDB" id="1622577at2"/>
<name>A0A0J6WZP0_9FIRM</name>
<feature type="transmembrane region" description="Helical" evidence="3">
    <location>
        <begin position="38"/>
        <end position="59"/>
    </location>
</feature>
<proteinExistence type="predicted"/>
<dbReference type="EMBL" id="LEKT01000002">
    <property type="protein sequence ID" value="KMO87728.1"/>
    <property type="molecule type" value="Genomic_DNA"/>
</dbReference>
<feature type="transmembrane region" description="Helical" evidence="3">
    <location>
        <begin position="128"/>
        <end position="152"/>
    </location>
</feature>
<feature type="transmembrane region" description="Helical" evidence="3">
    <location>
        <begin position="65"/>
        <end position="89"/>
    </location>
</feature>
<sequence length="324" mass="36379">MESTGTRIIFIFFDILLPLIAGYILKQKNGLTSQQCNFLIRFNIIVIMTILTLLSFWILPLRSELLMLPFFSFFNAFLPWAIVIACGLYKRFQTATDRGSYIIAAIPSNVGALGGLCGYILYGEISFAYVQMVGIFQNLVMLFILFPMGYYYQHLGEAGRSPNVSIHWKDVFINWNQLSIVGIAGGMLLYAAQIPRPPVLGTVFQALVHISAWAALLPIGYLIEFSNLKQYYRTTLNLIPIKLLITPIASYMLASFFTSDPVLLGTLIIVMSTPCAINALITERLYGLNVNLAMAPFITTTIVYILILYPAFYLLVTLGWLPFK</sequence>
<keyword evidence="3" id="KW-1133">Transmembrane helix</keyword>
<feature type="transmembrane region" description="Helical" evidence="3">
    <location>
        <begin position="6"/>
        <end position="26"/>
    </location>
</feature>
<dbReference type="InParanoid" id="A0A0J6WZP0"/>
<evidence type="ECO:0000256" key="2">
    <source>
        <dbReference type="ARBA" id="ARBA00022448"/>
    </source>
</evidence>
<dbReference type="RefSeq" id="WP_048512950.1">
    <property type="nucleotide sequence ID" value="NZ_FUXD01000009.1"/>
</dbReference>
<accession>A0A0J6WZP0</accession>
<protein>
    <recommendedName>
        <fullName evidence="6">Transporter</fullName>
    </recommendedName>
</protein>
<gene>
    <name evidence="4" type="ORF">AB840_00955</name>
</gene>
<dbReference type="Gene3D" id="1.20.1530.20">
    <property type="match status" value="1"/>
</dbReference>
<keyword evidence="2" id="KW-0813">Transport</keyword>
<dbReference type="GO" id="GO:0012505">
    <property type="term" value="C:endomembrane system"/>
    <property type="evidence" value="ECO:0007669"/>
    <property type="project" value="UniProtKB-SubCell"/>
</dbReference>
<evidence type="ECO:0000256" key="1">
    <source>
        <dbReference type="ARBA" id="ARBA00004127"/>
    </source>
</evidence>
<comment type="subcellular location">
    <subcellularLocation>
        <location evidence="1">Endomembrane system</location>
        <topology evidence="1">Multi-pass membrane protein</topology>
    </subcellularLocation>
</comment>
<organism evidence="4 5">
    <name type="scientific">Megasphaera cerevisiae DSM 20462</name>
    <dbReference type="NCBI Taxonomy" id="1122219"/>
    <lineage>
        <taxon>Bacteria</taxon>
        <taxon>Bacillati</taxon>
        <taxon>Bacillota</taxon>
        <taxon>Negativicutes</taxon>
        <taxon>Veillonellales</taxon>
        <taxon>Veillonellaceae</taxon>
        <taxon>Megasphaera</taxon>
    </lineage>
</organism>
<keyword evidence="5" id="KW-1185">Reference proteome</keyword>
<keyword evidence="3" id="KW-0472">Membrane</keyword>
<feature type="transmembrane region" description="Helical" evidence="3">
    <location>
        <begin position="262"/>
        <end position="281"/>
    </location>
</feature>
<dbReference type="InterPro" id="IPR038770">
    <property type="entry name" value="Na+/solute_symporter_sf"/>
</dbReference>
<dbReference type="PANTHER" id="PTHR36838:SF3">
    <property type="entry name" value="TRANSPORTER AUXIN EFFLUX CARRIER EC FAMILY"/>
    <property type="match status" value="1"/>
</dbReference>
<feature type="transmembrane region" description="Helical" evidence="3">
    <location>
        <begin position="172"/>
        <end position="191"/>
    </location>
</feature>
<feature type="transmembrane region" description="Helical" evidence="3">
    <location>
        <begin position="235"/>
        <end position="256"/>
    </location>
</feature>
<evidence type="ECO:0000313" key="5">
    <source>
        <dbReference type="Proteomes" id="UP000036503"/>
    </source>
</evidence>
<keyword evidence="3" id="KW-0812">Transmembrane</keyword>
<evidence type="ECO:0008006" key="6">
    <source>
        <dbReference type="Google" id="ProtNLM"/>
    </source>
</evidence>
<feature type="transmembrane region" description="Helical" evidence="3">
    <location>
        <begin position="203"/>
        <end position="223"/>
    </location>
</feature>
<dbReference type="AlphaFoldDB" id="A0A0J6WZP0"/>
<dbReference type="STRING" id="39029.BSR42_08085"/>
<feature type="transmembrane region" description="Helical" evidence="3">
    <location>
        <begin position="302"/>
        <end position="323"/>
    </location>
</feature>
<dbReference type="Proteomes" id="UP000036503">
    <property type="component" value="Unassembled WGS sequence"/>
</dbReference>
<reference evidence="4 5" key="1">
    <citation type="submission" date="2015-06" db="EMBL/GenBank/DDBJ databases">
        <title>Draft genome sequence of beer spoilage bacterium Megasphaera cerevisiae type strain 20462.</title>
        <authorList>
            <person name="Kutumbaka K."/>
            <person name="Pasmowitz J."/>
            <person name="Mategko J."/>
            <person name="Reyes D."/>
            <person name="Friedrich A."/>
            <person name="Han S."/>
            <person name="Martens-Habbena W."/>
            <person name="Neal-McKinney J."/>
            <person name="Janagama H.K."/>
            <person name="Nadala C."/>
            <person name="Samadpour M."/>
        </authorList>
    </citation>
    <scope>NUCLEOTIDE SEQUENCE [LARGE SCALE GENOMIC DNA]</scope>
    <source>
        <strain evidence="4 5">DSM 20462</strain>
    </source>
</reference>